<dbReference type="SMART" id="SM00345">
    <property type="entry name" value="HTH_GNTR"/>
    <property type="match status" value="1"/>
</dbReference>
<dbReference type="RefSeq" id="WP_086047491.1">
    <property type="nucleotide sequence ID" value="NZ_CP017890.1"/>
</dbReference>
<evidence type="ECO:0000256" key="1">
    <source>
        <dbReference type="ARBA" id="ARBA00005384"/>
    </source>
</evidence>
<dbReference type="InterPro" id="IPR036388">
    <property type="entry name" value="WH-like_DNA-bd_sf"/>
</dbReference>
<dbReference type="Gene3D" id="1.10.10.10">
    <property type="entry name" value="Winged helix-like DNA-binding domain superfamily/Winged helix DNA-binding domain"/>
    <property type="match status" value="1"/>
</dbReference>
<organism evidence="7">
    <name type="scientific">Vibrio alginolyticus</name>
    <dbReference type="NCBI Taxonomy" id="663"/>
    <lineage>
        <taxon>Bacteria</taxon>
        <taxon>Pseudomonadati</taxon>
        <taxon>Pseudomonadota</taxon>
        <taxon>Gammaproteobacteria</taxon>
        <taxon>Vibrionales</taxon>
        <taxon>Vibrionaceae</taxon>
        <taxon>Vibrio</taxon>
    </lineage>
</organism>
<protein>
    <submittedName>
        <fullName evidence="7">HTH-type transcriptional regulatory protein GabR</fullName>
    </submittedName>
</protein>
<keyword evidence="3" id="KW-0805">Transcription regulation</keyword>
<dbReference type="GO" id="GO:0003700">
    <property type="term" value="F:DNA-binding transcription factor activity"/>
    <property type="evidence" value="ECO:0007669"/>
    <property type="project" value="InterPro"/>
</dbReference>
<gene>
    <name evidence="7" type="primary">gabR_1</name>
    <name evidence="7" type="ORF">K05K4_44210</name>
</gene>
<dbReference type="Gene3D" id="3.40.640.10">
    <property type="entry name" value="Type I PLP-dependent aspartate aminotransferase-like (Major domain)"/>
    <property type="match status" value="1"/>
</dbReference>
<dbReference type="Pfam" id="PF00155">
    <property type="entry name" value="Aminotran_1_2"/>
    <property type="match status" value="1"/>
</dbReference>
<proteinExistence type="inferred from homology"/>
<dbReference type="EMBL" id="CP017903">
    <property type="protein sequence ID" value="ARP21138.1"/>
    <property type="molecule type" value="Genomic_DNA"/>
</dbReference>
<evidence type="ECO:0000256" key="5">
    <source>
        <dbReference type="ARBA" id="ARBA00023163"/>
    </source>
</evidence>
<dbReference type="PANTHER" id="PTHR46577:SF1">
    <property type="entry name" value="HTH-TYPE TRANSCRIPTIONAL REGULATORY PROTEIN GABR"/>
    <property type="match status" value="1"/>
</dbReference>
<sequence length="467" mass="52445">MPFSLHFETGKVTSQQLYSEIYQGILEGRLRSNERLPSTRMLSKKLGIARNTVISVYERLQFEGWIVKKAGSGTYVSNALEQTVNQDKRPIKHYQLGVFGTNASKKPEIIAPKNLDYDFTLGVPDHQRIAKHIWRHSRLSRLNALTPEFAHGGDLQGLACLRESICEYVRHSRGVICDPEDIIITQGCQQAIMTTLLTLLSPGDLVSTEDPGYPVFRNQARLLGAQIGSVPMDDQGVVVESIPSNAKIIYTTPSHQFPLGFSYSADRKLELLRWAEVNNGIIIEDDYDSEYHYLNTSKKALKSQDKNDCVVMIGSFSKILFPGIRIGYMIPPKSLIEPISNMLWHLGRSTSVVSQILLDEFMRDGHFSHHLLNMNKIYSERYNKLTQLIDNIDCLQRIPSQGGLHIAAEVSGCATQMMNKFASSNVAVYPSSHFSINNHSNALLFGFGIIPTQKIEKAFDIIQSILD</sequence>
<dbReference type="InterPro" id="IPR036390">
    <property type="entry name" value="WH_DNA-bd_sf"/>
</dbReference>
<accession>A0A1W6UDM4</accession>
<evidence type="ECO:0000256" key="4">
    <source>
        <dbReference type="ARBA" id="ARBA00023125"/>
    </source>
</evidence>
<evidence type="ECO:0000256" key="3">
    <source>
        <dbReference type="ARBA" id="ARBA00023015"/>
    </source>
</evidence>
<evidence type="ECO:0000256" key="2">
    <source>
        <dbReference type="ARBA" id="ARBA00022898"/>
    </source>
</evidence>
<keyword evidence="2" id="KW-0663">Pyridoxal phosphate</keyword>
<dbReference type="AlphaFoldDB" id="A0A1W6UDM4"/>
<dbReference type="InterPro" id="IPR051446">
    <property type="entry name" value="HTH_trans_reg/aminotransferase"/>
</dbReference>
<dbReference type="PROSITE" id="PS50949">
    <property type="entry name" value="HTH_GNTR"/>
    <property type="match status" value="1"/>
</dbReference>
<name>A0A1W6UDM4_VIBAL</name>
<keyword evidence="4" id="KW-0238">DNA-binding</keyword>
<dbReference type="GO" id="GO:0003677">
    <property type="term" value="F:DNA binding"/>
    <property type="evidence" value="ECO:0007669"/>
    <property type="project" value="UniProtKB-KW"/>
</dbReference>
<dbReference type="SUPFAM" id="SSF53383">
    <property type="entry name" value="PLP-dependent transferases"/>
    <property type="match status" value="1"/>
</dbReference>
<dbReference type="GO" id="GO:0030170">
    <property type="term" value="F:pyridoxal phosphate binding"/>
    <property type="evidence" value="ECO:0007669"/>
    <property type="project" value="InterPro"/>
</dbReference>
<reference evidence="7" key="1">
    <citation type="submission" date="2016-10" db="EMBL/GenBank/DDBJ databases">
        <title>The High Quality Genome of Vibrio alginolyticus K01M1.</title>
        <authorList>
            <person name="Wendling C."/>
            <person name="Chibani C.M."/>
            <person name="Hertel R."/>
            <person name="Sproer C."/>
            <person name="Bunk B."/>
            <person name="Overmann J."/>
            <person name="Roth O."/>
            <person name="Liesegang H."/>
        </authorList>
    </citation>
    <scope>NUCLEOTIDE SEQUENCE</scope>
    <source>
        <strain evidence="7">K05K4</strain>
    </source>
</reference>
<dbReference type="InterPro" id="IPR015424">
    <property type="entry name" value="PyrdxlP-dep_Trfase"/>
</dbReference>
<evidence type="ECO:0000259" key="6">
    <source>
        <dbReference type="PROSITE" id="PS50949"/>
    </source>
</evidence>
<dbReference type="CDD" id="cd00609">
    <property type="entry name" value="AAT_like"/>
    <property type="match status" value="1"/>
</dbReference>
<evidence type="ECO:0000313" key="7">
    <source>
        <dbReference type="EMBL" id="ARP21138.1"/>
    </source>
</evidence>
<dbReference type="InterPro" id="IPR000524">
    <property type="entry name" value="Tscrpt_reg_HTH_GntR"/>
</dbReference>
<dbReference type="InterPro" id="IPR004839">
    <property type="entry name" value="Aminotransferase_I/II_large"/>
</dbReference>
<dbReference type="CDD" id="cd07377">
    <property type="entry name" value="WHTH_GntR"/>
    <property type="match status" value="1"/>
</dbReference>
<dbReference type="SUPFAM" id="SSF46785">
    <property type="entry name" value="Winged helix' DNA-binding domain"/>
    <property type="match status" value="1"/>
</dbReference>
<dbReference type="Pfam" id="PF00392">
    <property type="entry name" value="GntR"/>
    <property type="match status" value="1"/>
</dbReference>
<keyword evidence="5" id="KW-0804">Transcription</keyword>
<comment type="similarity">
    <text evidence="1">In the C-terminal section; belongs to the class-I pyridoxal-phosphate-dependent aminotransferase family.</text>
</comment>
<dbReference type="PANTHER" id="PTHR46577">
    <property type="entry name" value="HTH-TYPE TRANSCRIPTIONAL REGULATORY PROTEIN GABR"/>
    <property type="match status" value="1"/>
</dbReference>
<dbReference type="InterPro" id="IPR015421">
    <property type="entry name" value="PyrdxlP-dep_Trfase_major"/>
</dbReference>
<feature type="domain" description="HTH gntR-type" evidence="6">
    <location>
        <begin position="11"/>
        <end position="79"/>
    </location>
</feature>